<evidence type="ECO:0000256" key="5">
    <source>
        <dbReference type="ARBA" id="ARBA00023163"/>
    </source>
</evidence>
<keyword evidence="5" id="KW-0804">Transcription</keyword>
<evidence type="ECO:0000256" key="3">
    <source>
        <dbReference type="ARBA" id="ARBA00023082"/>
    </source>
</evidence>
<comment type="similarity">
    <text evidence="1">Belongs to the sigma-70 factor family. ECF subfamily.</text>
</comment>
<sequence>MSEFSEFIRCHRPGLLRIARRFCRGGQDAEDLVQETLERALLHFSQVSRLHPNAQRAWLAQTVSRLFIDLCRRQSKEELLSDPVPVAESALHAGAESPERWAQVSPEELQRAVEQLPEFLGAPFRMRLAGQSYKAIAQSLSASEGTVGSWLFQARKQLRETLMSEEPEVRP</sequence>
<dbReference type="Pfam" id="PF04542">
    <property type="entry name" value="Sigma70_r2"/>
    <property type="match status" value="1"/>
</dbReference>
<evidence type="ECO:0000259" key="7">
    <source>
        <dbReference type="Pfam" id="PF08281"/>
    </source>
</evidence>
<organism evidence="8 9">
    <name type="scientific">Hyalangium rubrum</name>
    <dbReference type="NCBI Taxonomy" id="3103134"/>
    <lineage>
        <taxon>Bacteria</taxon>
        <taxon>Pseudomonadati</taxon>
        <taxon>Myxococcota</taxon>
        <taxon>Myxococcia</taxon>
        <taxon>Myxococcales</taxon>
        <taxon>Cystobacterineae</taxon>
        <taxon>Archangiaceae</taxon>
        <taxon>Hyalangium</taxon>
    </lineage>
</organism>
<evidence type="ECO:0000256" key="4">
    <source>
        <dbReference type="ARBA" id="ARBA00023125"/>
    </source>
</evidence>
<dbReference type="InterPro" id="IPR039425">
    <property type="entry name" value="RNA_pol_sigma-70-like"/>
</dbReference>
<dbReference type="PANTHER" id="PTHR43133">
    <property type="entry name" value="RNA POLYMERASE ECF-TYPE SIGMA FACTO"/>
    <property type="match status" value="1"/>
</dbReference>
<evidence type="ECO:0000313" key="8">
    <source>
        <dbReference type="EMBL" id="MDY7228893.1"/>
    </source>
</evidence>
<dbReference type="InterPro" id="IPR013324">
    <property type="entry name" value="RNA_pol_sigma_r3/r4-like"/>
</dbReference>
<dbReference type="EMBL" id="JAXIVS010000007">
    <property type="protein sequence ID" value="MDY7228893.1"/>
    <property type="molecule type" value="Genomic_DNA"/>
</dbReference>
<dbReference type="Gene3D" id="1.10.1740.10">
    <property type="match status" value="1"/>
</dbReference>
<dbReference type="SUPFAM" id="SSF88946">
    <property type="entry name" value="Sigma2 domain of RNA polymerase sigma factors"/>
    <property type="match status" value="1"/>
</dbReference>
<dbReference type="Proteomes" id="UP001291309">
    <property type="component" value="Unassembled WGS sequence"/>
</dbReference>
<keyword evidence="3" id="KW-0731">Sigma factor</keyword>
<dbReference type="RefSeq" id="WP_321547620.1">
    <property type="nucleotide sequence ID" value="NZ_JAXIVS010000007.1"/>
</dbReference>
<evidence type="ECO:0000256" key="2">
    <source>
        <dbReference type="ARBA" id="ARBA00023015"/>
    </source>
</evidence>
<accession>A0ABU5H5Y1</accession>
<dbReference type="InterPro" id="IPR013325">
    <property type="entry name" value="RNA_pol_sigma_r2"/>
</dbReference>
<comment type="caution">
    <text evidence="8">The sequence shown here is derived from an EMBL/GenBank/DDBJ whole genome shotgun (WGS) entry which is preliminary data.</text>
</comment>
<evidence type="ECO:0000256" key="1">
    <source>
        <dbReference type="ARBA" id="ARBA00010641"/>
    </source>
</evidence>
<dbReference type="Pfam" id="PF08281">
    <property type="entry name" value="Sigma70_r4_2"/>
    <property type="match status" value="1"/>
</dbReference>
<dbReference type="NCBIfam" id="TIGR02937">
    <property type="entry name" value="sigma70-ECF"/>
    <property type="match status" value="1"/>
</dbReference>
<dbReference type="Gene3D" id="1.10.10.10">
    <property type="entry name" value="Winged helix-like DNA-binding domain superfamily/Winged helix DNA-binding domain"/>
    <property type="match status" value="1"/>
</dbReference>
<dbReference type="InterPro" id="IPR014284">
    <property type="entry name" value="RNA_pol_sigma-70_dom"/>
</dbReference>
<keyword evidence="4" id="KW-0238">DNA-binding</keyword>
<reference evidence="8 9" key="1">
    <citation type="submission" date="2023-12" db="EMBL/GenBank/DDBJ databases">
        <title>the genome sequence of Hyalangium sp. s54d21.</title>
        <authorList>
            <person name="Zhang X."/>
        </authorList>
    </citation>
    <scope>NUCLEOTIDE SEQUENCE [LARGE SCALE GENOMIC DNA]</scope>
    <source>
        <strain evidence="9">s54d21</strain>
    </source>
</reference>
<keyword evidence="2" id="KW-0805">Transcription regulation</keyword>
<evidence type="ECO:0000259" key="6">
    <source>
        <dbReference type="Pfam" id="PF04542"/>
    </source>
</evidence>
<evidence type="ECO:0000313" key="9">
    <source>
        <dbReference type="Proteomes" id="UP001291309"/>
    </source>
</evidence>
<protein>
    <submittedName>
        <fullName evidence="8">RNA polymerase sigma factor</fullName>
    </submittedName>
</protein>
<dbReference type="InterPro" id="IPR013249">
    <property type="entry name" value="RNA_pol_sigma70_r4_t2"/>
</dbReference>
<keyword evidence="9" id="KW-1185">Reference proteome</keyword>
<feature type="domain" description="RNA polymerase sigma-70 region 2" evidence="6">
    <location>
        <begin position="8"/>
        <end position="76"/>
    </location>
</feature>
<dbReference type="InterPro" id="IPR036388">
    <property type="entry name" value="WH-like_DNA-bd_sf"/>
</dbReference>
<dbReference type="InterPro" id="IPR007627">
    <property type="entry name" value="RNA_pol_sigma70_r2"/>
</dbReference>
<name>A0ABU5H5Y1_9BACT</name>
<dbReference type="SUPFAM" id="SSF88659">
    <property type="entry name" value="Sigma3 and sigma4 domains of RNA polymerase sigma factors"/>
    <property type="match status" value="1"/>
</dbReference>
<proteinExistence type="inferred from homology"/>
<feature type="domain" description="RNA polymerase sigma factor 70 region 4 type 2" evidence="7">
    <location>
        <begin position="107"/>
        <end position="158"/>
    </location>
</feature>
<dbReference type="PANTHER" id="PTHR43133:SF8">
    <property type="entry name" value="RNA POLYMERASE SIGMA FACTOR HI_1459-RELATED"/>
    <property type="match status" value="1"/>
</dbReference>
<gene>
    <name evidence="8" type="ORF">SYV04_20915</name>
</gene>